<comment type="caution">
    <text evidence="1">The sequence shown here is derived from an EMBL/GenBank/DDBJ whole genome shotgun (WGS) entry which is preliminary data.</text>
</comment>
<sequence>MKDTSKNLISMKTAAEMIDRHDEFRKSSKDSDLKLVQSVQFPISAIESYLKYVKSLTRLKGVEVSGVRVVNAIYPSDHSDEEKRNAHTVLFIPTYKNGKGQDEAFDPLYIRDGKPENLNELLQNALADPEENSGSTQKRHLQMRSYSMEFEESSFMNFGGLGRPPIKD</sequence>
<protein>
    <submittedName>
        <fullName evidence="1">Uncharacterized protein</fullName>
    </submittedName>
</protein>
<name>A0A953L8S3_9BACT</name>
<dbReference type="Proteomes" id="UP000753961">
    <property type="component" value="Unassembled WGS sequence"/>
</dbReference>
<evidence type="ECO:0000313" key="2">
    <source>
        <dbReference type="Proteomes" id="UP000753961"/>
    </source>
</evidence>
<organism evidence="1 2">
    <name type="scientific">Membranihabitans marinus</name>
    <dbReference type="NCBI Taxonomy" id="1227546"/>
    <lineage>
        <taxon>Bacteria</taxon>
        <taxon>Pseudomonadati</taxon>
        <taxon>Bacteroidota</taxon>
        <taxon>Saprospiria</taxon>
        <taxon>Saprospirales</taxon>
        <taxon>Saprospiraceae</taxon>
        <taxon>Membranihabitans</taxon>
    </lineage>
</organism>
<dbReference type="AlphaFoldDB" id="A0A953L8S3"/>
<evidence type="ECO:0000313" key="1">
    <source>
        <dbReference type="EMBL" id="MBY5956863.1"/>
    </source>
</evidence>
<gene>
    <name evidence="1" type="ORF">KUV50_01865</name>
</gene>
<reference evidence="1" key="1">
    <citation type="submission" date="2021-06" db="EMBL/GenBank/DDBJ databases">
        <title>44 bacteria genomes isolated from Dapeng, Shenzhen.</title>
        <authorList>
            <person name="Zheng W."/>
            <person name="Yu S."/>
            <person name="Huang Y."/>
        </authorList>
    </citation>
    <scope>NUCLEOTIDE SEQUENCE</scope>
    <source>
        <strain evidence="1">DP5N28-2</strain>
    </source>
</reference>
<keyword evidence="2" id="KW-1185">Reference proteome</keyword>
<dbReference type="RefSeq" id="WP_222578383.1">
    <property type="nucleotide sequence ID" value="NZ_JAHVHU010000002.1"/>
</dbReference>
<accession>A0A953L8S3</accession>
<dbReference type="EMBL" id="JAHVHU010000002">
    <property type="protein sequence ID" value="MBY5956863.1"/>
    <property type="molecule type" value="Genomic_DNA"/>
</dbReference>
<proteinExistence type="predicted"/>